<dbReference type="EMBL" id="VSRR010004431">
    <property type="protein sequence ID" value="MPC39649.1"/>
    <property type="molecule type" value="Genomic_DNA"/>
</dbReference>
<protein>
    <submittedName>
        <fullName evidence="1">Uncharacterized protein</fullName>
    </submittedName>
</protein>
<dbReference type="AlphaFoldDB" id="A0A5B7F345"/>
<name>A0A5B7F345_PORTR</name>
<comment type="caution">
    <text evidence="1">The sequence shown here is derived from an EMBL/GenBank/DDBJ whole genome shotgun (WGS) entry which is preliminary data.</text>
</comment>
<sequence>MCNSPRLSAGHPASLPHYGASSELIDRSSEGVSTAPWQVYECLHSNTAPPRRVSTTTTGSVLLPCTAPRHCWSIGVNGLAELVTVFLLRECPSCGAGVCFTLCSVFRNVLHYTLPSLGTNACQPPEAAPVTCRRQGRPMKRKHAESQPTDSLAAGPVRLVPMNSRTRAGCPGGPRSRACKRWTGMN</sequence>
<organism evidence="1 2">
    <name type="scientific">Portunus trituberculatus</name>
    <name type="common">Swimming crab</name>
    <name type="synonym">Neptunus trituberculatus</name>
    <dbReference type="NCBI Taxonomy" id="210409"/>
    <lineage>
        <taxon>Eukaryota</taxon>
        <taxon>Metazoa</taxon>
        <taxon>Ecdysozoa</taxon>
        <taxon>Arthropoda</taxon>
        <taxon>Crustacea</taxon>
        <taxon>Multicrustacea</taxon>
        <taxon>Malacostraca</taxon>
        <taxon>Eumalacostraca</taxon>
        <taxon>Eucarida</taxon>
        <taxon>Decapoda</taxon>
        <taxon>Pleocyemata</taxon>
        <taxon>Brachyura</taxon>
        <taxon>Eubrachyura</taxon>
        <taxon>Portunoidea</taxon>
        <taxon>Portunidae</taxon>
        <taxon>Portuninae</taxon>
        <taxon>Portunus</taxon>
    </lineage>
</organism>
<evidence type="ECO:0000313" key="1">
    <source>
        <dbReference type="EMBL" id="MPC39649.1"/>
    </source>
</evidence>
<keyword evidence="2" id="KW-1185">Reference proteome</keyword>
<reference evidence="1 2" key="1">
    <citation type="submission" date="2019-05" db="EMBL/GenBank/DDBJ databases">
        <title>Another draft genome of Portunus trituberculatus and its Hox gene families provides insights of decapod evolution.</title>
        <authorList>
            <person name="Jeong J.-H."/>
            <person name="Song I."/>
            <person name="Kim S."/>
            <person name="Choi T."/>
            <person name="Kim D."/>
            <person name="Ryu S."/>
            <person name="Kim W."/>
        </authorList>
    </citation>
    <scope>NUCLEOTIDE SEQUENCE [LARGE SCALE GENOMIC DNA]</scope>
    <source>
        <tissue evidence="1">Muscle</tissue>
    </source>
</reference>
<gene>
    <name evidence="1" type="ORF">E2C01_033194</name>
</gene>
<proteinExistence type="predicted"/>
<evidence type="ECO:0000313" key="2">
    <source>
        <dbReference type="Proteomes" id="UP000324222"/>
    </source>
</evidence>
<dbReference type="Proteomes" id="UP000324222">
    <property type="component" value="Unassembled WGS sequence"/>
</dbReference>
<accession>A0A5B7F345</accession>